<feature type="region of interest" description="Disordered" evidence="1">
    <location>
        <begin position="560"/>
        <end position="581"/>
    </location>
</feature>
<gene>
    <name evidence="2" type="ORF">MACK_001249</name>
</gene>
<proteinExistence type="predicted"/>
<dbReference type="AlphaFoldDB" id="A0A976MCH4"/>
<dbReference type="Proteomes" id="UP000244811">
    <property type="component" value="Chromosome 2"/>
</dbReference>
<organism evidence="2 3">
    <name type="scientific">Theileria orientalis</name>
    <dbReference type="NCBI Taxonomy" id="68886"/>
    <lineage>
        <taxon>Eukaryota</taxon>
        <taxon>Sar</taxon>
        <taxon>Alveolata</taxon>
        <taxon>Apicomplexa</taxon>
        <taxon>Aconoidasida</taxon>
        <taxon>Piroplasmida</taxon>
        <taxon>Theileriidae</taxon>
        <taxon>Theileria</taxon>
    </lineage>
</organism>
<evidence type="ECO:0000313" key="3">
    <source>
        <dbReference type="Proteomes" id="UP000244811"/>
    </source>
</evidence>
<evidence type="ECO:0000313" key="2">
    <source>
        <dbReference type="EMBL" id="UKK01896.2"/>
    </source>
</evidence>
<protein>
    <submittedName>
        <fullName evidence="2">Uncharacterized protein</fullName>
    </submittedName>
</protein>
<accession>A0A976MCH4</accession>
<evidence type="ECO:0000256" key="1">
    <source>
        <dbReference type="SAM" id="MobiDB-lite"/>
    </source>
</evidence>
<dbReference type="EMBL" id="CP056071">
    <property type="protein sequence ID" value="UKK01896.2"/>
    <property type="molecule type" value="Genomic_DNA"/>
</dbReference>
<feature type="compositionally biased region" description="Low complexity" evidence="1">
    <location>
        <begin position="570"/>
        <end position="581"/>
    </location>
</feature>
<reference evidence="2" key="1">
    <citation type="submission" date="2022-07" db="EMBL/GenBank/DDBJ databases">
        <title>Evaluation of T. orientalis genome assembly methods using nanopore sequencing and analysis of variation between genomes.</title>
        <authorList>
            <person name="Yam J."/>
            <person name="Micallef M.L."/>
            <person name="Liu M."/>
            <person name="Djordjevic S.P."/>
            <person name="Bogema D.R."/>
            <person name="Jenkins C."/>
        </authorList>
    </citation>
    <scope>NUCLEOTIDE SEQUENCE</scope>
    <source>
        <strain evidence="2">Goon Nure</strain>
    </source>
</reference>
<sequence>MSRSERESSSLDSKILGKLNDSVSFLNTVNLYEHNGEGNHTYKVHAYNDQDVKINVKSENVLSSTIGSSFSCYKKLTHTPSGINGKNNKGYRLGNIEYRNNGLTFRLDYTKGVHKWDPLIRVSVYYYNHDIKYEDPLLVELEFENSTKQPSRTSIEYYKLTCNDSRIITWKQDQQAYNAVKLNGKYLINHLDAIRNCLKKVLKVELDKRDHYMLMLSQSVGKPGEFQKANGYQIAVERFESCLKIHNVEYMTFVHKISDIQNFDYNLIGGIDFTLLGANGKPVEISLNDSEGSKTIRTLNYDKCMGDVYVYFSKQSDTHDSVPLFIHFHDQWYTPSSIENYFKTWTSVDESRVFSKLKELGGHRKIEECINKVKLPNQVNGLGVYSIELAKPGSGEDNEISLYSLEMPYVNGRKMSPVSDFQIFSVPKEIHFVDNLENSYVDIETPHFYNSEIPSDIYKKKPYVDLEVPFLHLKPPYVENLENSLLDGSEKASGNVFEPKSLEVGFQDLEDPSSIQGYQLEKAGIFKVLNLTQDIGTGVEVNKVSEEVLDTQKLSKDGLPTAPLSITMASTGQGSQSDDSNQSYLGSILGGTFGKLKSGI</sequence>
<name>A0A976MCH4_THEOR</name>